<reference evidence="2 3" key="1">
    <citation type="submission" date="2020-10" db="EMBL/GenBank/DDBJ databases">
        <title>Complete genome sequence of Corynebacterium massiliense DSM 45435, type strain of Corynebacterium massiliense.</title>
        <authorList>
            <person name="Busche T."/>
            <person name="Kalinowski J."/>
            <person name="Ruckert C."/>
        </authorList>
    </citation>
    <scope>NUCLEOTIDE SEQUENCE [LARGE SCALE GENOMIC DNA]</scope>
    <source>
        <strain evidence="2 3">DSM 45435</strain>
    </source>
</reference>
<evidence type="ECO:0000256" key="1">
    <source>
        <dbReference type="SAM" id="Phobius"/>
    </source>
</evidence>
<name>A0ABY7U998_9CORY</name>
<feature type="transmembrane region" description="Helical" evidence="1">
    <location>
        <begin position="68"/>
        <end position="91"/>
    </location>
</feature>
<organism evidence="2 3">
    <name type="scientific">Corynebacterium massiliense DSM 45435</name>
    <dbReference type="NCBI Taxonomy" id="1121364"/>
    <lineage>
        <taxon>Bacteria</taxon>
        <taxon>Bacillati</taxon>
        <taxon>Actinomycetota</taxon>
        <taxon>Actinomycetes</taxon>
        <taxon>Mycobacteriales</taxon>
        <taxon>Corynebacteriaceae</taxon>
        <taxon>Corynebacterium</taxon>
    </lineage>
</organism>
<keyword evidence="1" id="KW-1133">Transmembrane helix</keyword>
<evidence type="ECO:0000313" key="2">
    <source>
        <dbReference type="EMBL" id="WCZ32838.1"/>
    </source>
</evidence>
<feature type="transmembrane region" description="Helical" evidence="1">
    <location>
        <begin position="6"/>
        <end position="25"/>
    </location>
</feature>
<dbReference type="EMBL" id="CP063189">
    <property type="protein sequence ID" value="WCZ32838.1"/>
    <property type="molecule type" value="Genomic_DNA"/>
</dbReference>
<proteinExistence type="predicted"/>
<evidence type="ECO:0000313" key="3">
    <source>
        <dbReference type="Proteomes" id="UP001220064"/>
    </source>
</evidence>
<accession>A0ABY7U998</accession>
<dbReference type="Proteomes" id="UP001220064">
    <property type="component" value="Chromosome"/>
</dbReference>
<dbReference type="RefSeq" id="WP_022862310.1">
    <property type="nucleotide sequence ID" value="NZ_ATVG01000001.1"/>
</dbReference>
<keyword evidence="3" id="KW-1185">Reference proteome</keyword>
<keyword evidence="1" id="KW-0812">Transmembrane</keyword>
<protein>
    <submittedName>
        <fullName evidence="2">YGGT family protein</fullName>
    </submittedName>
</protein>
<dbReference type="Pfam" id="PF02325">
    <property type="entry name" value="CCB3_YggT"/>
    <property type="match status" value="1"/>
</dbReference>
<dbReference type="InterPro" id="IPR003425">
    <property type="entry name" value="CCB3/YggT"/>
</dbReference>
<sequence>MSYLALIAYVLLRLFWLALIVRIVVEMVESFSRRFDPPRWFMVAAEPIFVVTDPPVKLLRRVIPPLRLGGIGLDVSIIVLFLILSILTVLVRGLAFG</sequence>
<keyword evidence="1" id="KW-0472">Membrane</keyword>
<gene>
    <name evidence="2" type="ORF">CMASS_07020</name>
</gene>